<evidence type="ECO:0000256" key="7">
    <source>
        <dbReference type="ARBA" id="ARBA00022824"/>
    </source>
</evidence>
<dbReference type="AlphaFoldDB" id="A0A317XPJ4"/>
<dbReference type="GO" id="GO:0043541">
    <property type="term" value="C:UDP-N-acetylglucosamine transferase complex"/>
    <property type="evidence" value="ECO:0007669"/>
    <property type="project" value="TreeGrafter"/>
</dbReference>
<dbReference type="PANTHER" id="PTHR12154">
    <property type="entry name" value="GLYCOSYL TRANSFERASE-RELATED"/>
    <property type="match status" value="1"/>
</dbReference>
<comment type="subunit">
    <text evidence="4">Heterodimer with ALG13 to form a functional enzyme.</text>
</comment>
<dbReference type="Gene3D" id="3.40.50.2000">
    <property type="entry name" value="Glycogen Phosphorylase B"/>
    <property type="match status" value="1"/>
</dbReference>
<evidence type="ECO:0000256" key="3">
    <source>
        <dbReference type="ARBA" id="ARBA00009731"/>
    </source>
</evidence>
<dbReference type="FunCoup" id="A0A317XPJ4">
    <property type="interactions" value="121"/>
</dbReference>
<evidence type="ECO:0000256" key="10">
    <source>
        <dbReference type="ARBA" id="ARBA00032062"/>
    </source>
</evidence>
<evidence type="ECO:0000256" key="5">
    <source>
        <dbReference type="ARBA" id="ARBA00017467"/>
    </source>
</evidence>
<evidence type="ECO:0000256" key="1">
    <source>
        <dbReference type="ARBA" id="ARBA00004389"/>
    </source>
</evidence>
<evidence type="ECO:0000313" key="14">
    <source>
        <dbReference type="Proteomes" id="UP000246740"/>
    </source>
</evidence>
<evidence type="ECO:0000256" key="11">
    <source>
        <dbReference type="SAM" id="MobiDB-lite"/>
    </source>
</evidence>
<dbReference type="GO" id="GO:0031965">
    <property type="term" value="C:nuclear membrane"/>
    <property type="evidence" value="ECO:0007669"/>
    <property type="project" value="UniProtKB-SubCell"/>
</dbReference>
<feature type="region of interest" description="Disordered" evidence="11">
    <location>
        <begin position="326"/>
        <end position="353"/>
    </location>
</feature>
<organism evidence="13 14">
    <name type="scientific">Testicularia cyperi</name>
    <dbReference type="NCBI Taxonomy" id="1882483"/>
    <lineage>
        <taxon>Eukaryota</taxon>
        <taxon>Fungi</taxon>
        <taxon>Dikarya</taxon>
        <taxon>Basidiomycota</taxon>
        <taxon>Ustilaginomycotina</taxon>
        <taxon>Ustilaginomycetes</taxon>
        <taxon>Ustilaginales</taxon>
        <taxon>Anthracoideaceae</taxon>
        <taxon>Testicularia</taxon>
    </lineage>
</organism>
<dbReference type="InterPro" id="IPR013969">
    <property type="entry name" value="Oligosacch_biosynth_Alg14"/>
</dbReference>
<evidence type="ECO:0000256" key="12">
    <source>
        <dbReference type="SAM" id="Phobius"/>
    </source>
</evidence>
<keyword evidence="9 12" id="KW-0472">Membrane</keyword>
<dbReference type="OrthoDB" id="17098at2759"/>
<reference evidence="13 14" key="1">
    <citation type="journal article" date="2018" name="Mol. Biol. Evol.">
        <title>Broad Genomic Sampling Reveals a Smut Pathogenic Ancestry of the Fungal Clade Ustilaginomycotina.</title>
        <authorList>
            <person name="Kijpornyongpan T."/>
            <person name="Mondo S.J."/>
            <person name="Barry K."/>
            <person name="Sandor L."/>
            <person name="Lee J."/>
            <person name="Lipzen A."/>
            <person name="Pangilinan J."/>
            <person name="LaButti K."/>
            <person name="Hainaut M."/>
            <person name="Henrissat B."/>
            <person name="Grigoriev I.V."/>
            <person name="Spatafora J.W."/>
            <person name="Aime M.C."/>
        </authorList>
    </citation>
    <scope>NUCLEOTIDE SEQUENCE [LARGE SCALE GENOMIC DNA]</scope>
    <source>
        <strain evidence="13 14">MCA 3645</strain>
    </source>
</reference>
<proteinExistence type="inferred from homology"/>
<keyword evidence="8 12" id="KW-1133">Transmembrane helix</keyword>
<feature type="transmembrane region" description="Helical" evidence="12">
    <location>
        <begin position="259"/>
        <end position="282"/>
    </location>
</feature>
<keyword evidence="6 12" id="KW-0812">Transmembrane</keyword>
<feature type="region of interest" description="Disordered" evidence="11">
    <location>
        <begin position="160"/>
        <end position="187"/>
    </location>
</feature>
<protein>
    <recommendedName>
        <fullName evidence="5">UDP-N-acetylglucosamine transferase subunit ALG14</fullName>
    </recommendedName>
    <alternativeName>
        <fullName evidence="10">Asparagine-linked glycosylation protein 14</fullName>
    </alternativeName>
</protein>
<dbReference type="STRING" id="1882483.A0A317XPJ4"/>
<dbReference type="InParanoid" id="A0A317XPJ4"/>
<feature type="compositionally biased region" description="Low complexity" evidence="11">
    <location>
        <begin position="160"/>
        <end position="175"/>
    </location>
</feature>
<gene>
    <name evidence="13" type="ORF">BCV70DRAFT_201412</name>
</gene>
<feature type="transmembrane region" description="Helical" evidence="12">
    <location>
        <begin position="42"/>
        <end position="63"/>
    </location>
</feature>
<dbReference type="GO" id="GO:0006488">
    <property type="term" value="P:dolichol-linked oligosaccharide biosynthetic process"/>
    <property type="evidence" value="ECO:0007669"/>
    <property type="project" value="InterPro"/>
</dbReference>
<sequence>MATAVTGWESRVIAVREHLQQPINKVLPPSLLLYLIPPIPPLRYLVGTLLLLLLLLVRIWCILPARRSSRLQHSIPVKAEDKHKNTRNPSSNTTIPNENGFTVAVFLGSGGHTTELIQLVSALPTSRYPRRKYLVSSGDNFSLDKAGKLESLLLASSSTTRSSSASSPSSSAVLESKPKYPASSADPSSNAIQVLQIPRARNVHQSFLTTPITLVKSIAFCIFHIALRPLLLSLLPGLDKHKPSSGDSPTNRNCNRNRIYADLVLMNGPGTCVPIVIAVYCLRILGLESPKLIYIESFARVKSLSLTAKLVRPLVDRFVLQWPASPTTSTPTTTTTSATNKTKRHTESRTNTKQNAENLTELLRRSNTVYSGWLV</sequence>
<comment type="similarity">
    <text evidence="3">Belongs to the ALG14 family.</text>
</comment>
<feature type="compositionally biased region" description="Low complexity" evidence="11">
    <location>
        <begin position="326"/>
        <end position="339"/>
    </location>
</feature>
<evidence type="ECO:0000313" key="13">
    <source>
        <dbReference type="EMBL" id="PWY99210.1"/>
    </source>
</evidence>
<dbReference type="Proteomes" id="UP000246740">
    <property type="component" value="Unassembled WGS sequence"/>
</dbReference>
<dbReference type="PANTHER" id="PTHR12154:SF4">
    <property type="entry name" value="UDP-N-ACETYLGLUCOSAMINE TRANSFERASE SUBUNIT ALG14 HOMOLOG"/>
    <property type="match status" value="1"/>
</dbReference>
<comment type="subcellular location">
    <subcellularLocation>
        <location evidence="1">Endoplasmic reticulum membrane</location>
        <topology evidence="1">Single-pass membrane protein</topology>
    </subcellularLocation>
    <subcellularLocation>
        <location evidence="2">Nucleus membrane</location>
        <topology evidence="2">Single-pass membrane protein</topology>
    </subcellularLocation>
</comment>
<keyword evidence="14" id="KW-1185">Reference proteome</keyword>
<evidence type="ECO:0000256" key="2">
    <source>
        <dbReference type="ARBA" id="ARBA00004590"/>
    </source>
</evidence>
<evidence type="ECO:0000256" key="6">
    <source>
        <dbReference type="ARBA" id="ARBA00022692"/>
    </source>
</evidence>
<dbReference type="GO" id="GO:0004577">
    <property type="term" value="F:N-acetylglucosaminyldiphosphodolichol N-acetylglucosaminyltransferase activity"/>
    <property type="evidence" value="ECO:0007669"/>
    <property type="project" value="TreeGrafter"/>
</dbReference>
<accession>A0A317XPJ4</accession>
<evidence type="ECO:0000256" key="9">
    <source>
        <dbReference type="ARBA" id="ARBA00023136"/>
    </source>
</evidence>
<evidence type="ECO:0000256" key="8">
    <source>
        <dbReference type="ARBA" id="ARBA00022989"/>
    </source>
</evidence>
<evidence type="ECO:0000256" key="4">
    <source>
        <dbReference type="ARBA" id="ARBA00011335"/>
    </source>
</evidence>
<dbReference type="EMBL" id="KZ819196">
    <property type="protein sequence ID" value="PWY99210.1"/>
    <property type="molecule type" value="Genomic_DNA"/>
</dbReference>
<keyword evidence="7" id="KW-0256">Endoplasmic reticulum</keyword>
<dbReference type="Pfam" id="PF08660">
    <property type="entry name" value="Alg14"/>
    <property type="match status" value="1"/>
</dbReference>
<name>A0A317XPJ4_9BASI</name>